<feature type="domain" description="HTH cro/C1-type" evidence="2">
    <location>
        <begin position="18"/>
        <end position="72"/>
    </location>
</feature>
<dbReference type="Pfam" id="PF01381">
    <property type="entry name" value="HTH_3"/>
    <property type="match status" value="1"/>
</dbReference>
<dbReference type="InterPro" id="IPR014710">
    <property type="entry name" value="RmlC-like_jellyroll"/>
</dbReference>
<dbReference type="SMART" id="SM00530">
    <property type="entry name" value="HTH_XRE"/>
    <property type="match status" value="1"/>
</dbReference>
<name>A0A071M3D0_9BURK</name>
<dbReference type="SUPFAM" id="SSF47413">
    <property type="entry name" value="lambda repressor-like DNA-binding domains"/>
    <property type="match status" value="1"/>
</dbReference>
<dbReference type="SUPFAM" id="SSF51182">
    <property type="entry name" value="RmlC-like cupins"/>
    <property type="match status" value="1"/>
</dbReference>
<dbReference type="GO" id="GO:0003700">
    <property type="term" value="F:DNA-binding transcription factor activity"/>
    <property type="evidence" value="ECO:0007669"/>
    <property type="project" value="TreeGrafter"/>
</dbReference>
<dbReference type="InterPro" id="IPR010982">
    <property type="entry name" value="Lambda_DNA-bd_dom_sf"/>
</dbReference>
<dbReference type="Pfam" id="PF07883">
    <property type="entry name" value="Cupin_2"/>
    <property type="match status" value="1"/>
</dbReference>
<dbReference type="AlphaFoldDB" id="A0A071M3D0"/>
<dbReference type="InterPro" id="IPR050807">
    <property type="entry name" value="TransReg_Diox_bact_type"/>
</dbReference>
<comment type="caution">
    <text evidence="3">The sequence shown here is derived from an EMBL/GenBank/DDBJ whole genome shotgun (WGS) entry which is preliminary data.</text>
</comment>
<dbReference type="InterPro" id="IPR013096">
    <property type="entry name" value="Cupin_2"/>
</dbReference>
<dbReference type="InterPro" id="IPR011051">
    <property type="entry name" value="RmlC_Cupin_sf"/>
</dbReference>
<dbReference type="Gene3D" id="1.10.260.40">
    <property type="entry name" value="lambda repressor-like DNA-binding domains"/>
    <property type="match status" value="1"/>
</dbReference>
<evidence type="ECO:0000313" key="3">
    <source>
        <dbReference type="EMBL" id="KEA55050.1"/>
    </source>
</evidence>
<protein>
    <recommendedName>
        <fullName evidence="2">HTH cro/C1-type domain-containing protein</fullName>
    </recommendedName>
</protein>
<accession>A0A071M3D0</accession>
<dbReference type="PANTHER" id="PTHR46797:SF1">
    <property type="entry name" value="METHYLPHOSPHONATE SYNTHASE"/>
    <property type="match status" value="1"/>
</dbReference>
<evidence type="ECO:0000256" key="1">
    <source>
        <dbReference type="ARBA" id="ARBA00023125"/>
    </source>
</evidence>
<gene>
    <name evidence="3" type="ORF">DT99_35655</name>
</gene>
<dbReference type="GO" id="GO:0003677">
    <property type="term" value="F:DNA binding"/>
    <property type="evidence" value="ECO:0007669"/>
    <property type="project" value="UniProtKB-KW"/>
</dbReference>
<dbReference type="CDD" id="cd02209">
    <property type="entry name" value="cupin_XRE_C"/>
    <property type="match status" value="1"/>
</dbReference>
<dbReference type="PANTHER" id="PTHR46797">
    <property type="entry name" value="HTH-TYPE TRANSCRIPTIONAL REGULATOR"/>
    <property type="match status" value="1"/>
</dbReference>
<dbReference type="OrthoDB" id="9805356at2"/>
<dbReference type="EMBL" id="JJOA01000076">
    <property type="protein sequence ID" value="KEA55050.1"/>
    <property type="molecule type" value="Genomic_DNA"/>
</dbReference>
<organism evidence="3">
    <name type="scientific">Burkholderia cenocepacia</name>
    <dbReference type="NCBI Taxonomy" id="95486"/>
    <lineage>
        <taxon>Bacteria</taxon>
        <taxon>Pseudomonadati</taxon>
        <taxon>Pseudomonadota</taxon>
        <taxon>Betaproteobacteria</taxon>
        <taxon>Burkholderiales</taxon>
        <taxon>Burkholderiaceae</taxon>
        <taxon>Burkholderia</taxon>
        <taxon>Burkholderia cepacia complex</taxon>
    </lineage>
</organism>
<dbReference type="CDD" id="cd00093">
    <property type="entry name" value="HTH_XRE"/>
    <property type="match status" value="1"/>
</dbReference>
<dbReference type="GO" id="GO:0005829">
    <property type="term" value="C:cytosol"/>
    <property type="evidence" value="ECO:0007669"/>
    <property type="project" value="TreeGrafter"/>
</dbReference>
<dbReference type="Gene3D" id="2.60.120.10">
    <property type="entry name" value="Jelly Rolls"/>
    <property type="match status" value="1"/>
</dbReference>
<reference evidence="3" key="1">
    <citation type="submission" date="2014-04" db="EMBL/GenBank/DDBJ databases">
        <title>In planta biocontrol of soil-borne Fusarium wilt of banana through a plant endophytic bacterium, Burkholderia cenocepacia 869T2.</title>
        <authorList>
            <person name="Ho Y.-N."/>
            <person name="Chiang H.-M."/>
            <person name="Chao C.-P."/>
            <person name="Su C.-C."/>
            <person name="Hsu H.-F."/>
            <person name="Guo C.-T."/>
            <person name="Hsieh J.-L."/>
            <person name="Huang C.-C."/>
        </authorList>
    </citation>
    <scope>NUCLEOTIDE SEQUENCE [LARGE SCALE GENOMIC DNA]</scope>
    <source>
        <strain evidence="3">869T2</strain>
    </source>
</reference>
<keyword evidence="1" id="KW-0238">DNA-binding</keyword>
<evidence type="ECO:0000259" key="2">
    <source>
        <dbReference type="PROSITE" id="PS50943"/>
    </source>
</evidence>
<sequence>MASKPVETRSVVSVGSKIRSLRQRQGRTLDDIAIVSHLSKSFLSQVERDHASPSITSLASIAKALGVSVSYFVDTPTEEGRVRRHKDLQYFAFAGSADLLARLSNQSGGRQLEAILVRMPPGERPSKVTTHACEEFVHVLSGEVTITLEGKSFVLGAGDSAHYESTIPHLWTNTRDDEAVLVWAGTPQLL</sequence>
<dbReference type="InterPro" id="IPR001387">
    <property type="entry name" value="Cro/C1-type_HTH"/>
</dbReference>
<proteinExistence type="predicted"/>
<dbReference type="PROSITE" id="PS50943">
    <property type="entry name" value="HTH_CROC1"/>
    <property type="match status" value="1"/>
</dbReference>